<dbReference type="EMBL" id="AP035787">
    <property type="protein sequence ID" value="BFO76002.1"/>
    <property type="molecule type" value="Genomic_DNA"/>
</dbReference>
<protein>
    <submittedName>
        <fullName evidence="1">Uncharacterized protein</fullName>
    </submittedName>
</protein>
<accession>A0AB33J8Z6</accession>
<dbReference type="AlphaFoldDB" id="A0AB33J8Z6"/>
<proteinExistence type="predicted"/>
<gene>
    <name evidence="1" type="ORF">GTC17259_10520</name>
</gene>
<reference evidence="1" key="1">
    <citation type="submission" date="2024-07" db="EMBL/GenBank/DDBJ databases">
        <title>Complete genome sequence of Prevotella sp. YM-2024 GTC17259.</title>
        <authorList>
            <person name="Hayashi M."/>
            <person name="Muto Y."/>
            <person name="Tanaka K."/>
            <person name="Niwa H."/>
        </authorList>
    </citation>
    <scope>NUCLEOTIDE SEQUENCE</scope>
    <source>
        <strain evidence="1">GTC17259</strain>
    </source>
</reference>
<evidence type="ECO:0000313" key="1">
    <source>
        <dbReference type="EMBL" id="BFO76002.1"/>
    </source>
</evidence>
<sequence>MNNQIEKNKFFYRGTIFTISYFWDREERDSFVLAECQDDGFIFQIICISGYNSGTIMGYIKRGIFRTERGITYKELVEGIKVNILNPDLNSLKVEDEYNIKFE</sequence>
<name>A0AB33J8Z6_9BACT</name>
<organism evidence="1">
    <name type="scientific">Prevotella sp. GTC17259</name>
    <dbReference type="NCBI Taxonomy" id="3236795"/>
    <lineage>
        <taxon>Bacteria</taxon>
        <taxon>Pseudomonadati</taxon>
        <taxon>Bacteroidota</taxon>
        <taxon>Bacteroidia</taxon>
        <taxon>Bacteroidales</taxon>
        <taxon>Prevotellaceae</taxon>
        <taxon>Prevotella</taxon>
    </lineage>
</organism>